<feature type="domain" description="Lipoprotein LPP20-like" evidence="2">
    <location>
        <begin position="40"/>
        <end position="142"/>
    </location>
</feature>
<dbReference type="EMBL" id="JAAAWP010000002">
    <property type="protein sequence ID" value="NDW20619.1"/>
    <property type="molecule type" value="Genomic_DNA"/>
</dbReference>
<keyword evidence="1" id="KW-0472">Membrane</keyword>
<dbReference type="RefSeq" id="WP_071979708.1">
    <property type="nucleotide sequence ID" value="NZ_JAAAWP010000002.1"/>
</dbReference>
<dbReference type="InterPro" id="IPR007293">
    <property type="entry name" value="FlgP"/>
</dbReference>
<proteinExistence type="predicted"/>
<dbReference type="Pfam" id="PF02169">
    <property type="entry name" value="LPP20"/>
    <property type="match status" value="1"/>
</dbReference>
<keyword evidence="4" id="KW-1185">Reference proteome</keyword>
<keyword evidence="3" id="KW-0966">Cell projection</keyword>
<dbReference type="PROSITE" id="PS51257">
    <property type="entry name" value="PROKAR_LIPOPROTEIN"/>
    <property type="match status" value="1"/>
</dbReference>
<keyword evidence="1" id="KW-1133">Transmembrane helix</keyword>
<dbReference type="AlphaFoldDB" id="A0A6L9MQZ4"/>
<evidence type="ECO:0000259" key="2">
    <source>
        <dbReference type="Pfam" id="PF02169"/>
    </source>
</evidence>
<dbReference type="Proteomes" id="UP000478837">
    <property type="component" value="Unassembled WGS sequence"/>
</dbReference>
<evidence type="ECO:0000256" key="1">
    <source>
        <dbReference type="SAM" id="Phobius"/>
    </source>
</evidence>
<name>A0A6L9MQZ4_9ALTE</name>
<keyword evidence="3" id="KW-0969">Cilium</keyword>
<dbReference type="InterPro" id="IPR024952">
    <property type="entry name" value="LPP20-like_dom"/>
</dbReference>
<gene>
    <name evidence="3" type="ORF">GTW09_03675</name>
</gene>
<organism evidence="3 4">
    <name type="scientific">Alteromonas hispanica</name>
    <dbReference type="NCBI Taxonomy" id="315421"/>
    <lineage>
        <taxon>Bacteria</taxon>
        <taxon>Pseudomonadati</taxon>
        <taxon>Pseudomonadota</taxon>
        <taxon>Gammaproteobacteria</taxon>
        <taxon>Alteromonadales</taxon>
        <taxon>Alteromonadaceae</taxon>
        <taxon>Alteromonas/Salinimonas group</taxon>
        <taxon>Alteromonas</taxon>
    </lineage>
</organism>
<evidence type="ECO:0000313" key="3">
    <source>
        <dbReference type="EMBL" id="NDW20619.1"/>
    </source>
</evidence>
<feature type="transmembrane region" description="Helical" evidence="1">
    <location>
        <begin position="13"/>
        <end position="34"/>
    </location>
</feature>
<comment type="caution">
    <text evidence="3">The sequence shown here is derived from an EMBL/GenBank/DDBJ whole genome shotgun (WGS) entry which is preliminary data.</text>
</comment>
<dbReference type="PIRSF" id="PIRSF028687">
    <property type="entry name" value="UCP028687"/>
    <property type="match status" value="1"/>
</dbReference>
<accession>A0A6L9MQZ4</accession>
<keyword evidence="3" id="KW-0282">Flagellum</keyword>
<protein>
    <submittedName>
        <fullName evidence="3">Flagellar biosynthesis protein FlgP</fullName>
    </submittedName>
</protein>
<keyword evidence="1" id="KW-0812">Transmembrane</keyword>
<reference evidence="3 4" key="1">
    <citation type="submission" date="2020-01" db="EMBL/GenBank/DDBJ databases">
        <title>Genomes of bacteria type strains.</title>
        <authorList>
            <person name="Chen J."/>
            <person name="Zhu S."/>
            <person name="Yang J."/>
        </authorList>
    </citation>
    <scope>NUCLEOTIDE SEQUENCE [LARGE SCALE GENOMIC DNA]</scope>
    <source>
        <strain evidence="3 4">LMG 22958</strain>
    </source>
</reference>
<sequence length="165" mass="18252">MKLLTVHTSTVSAIVRTIILFIGVTMGLTGCGVIDKHIEWESVEPNTYPVLTAVGYAPIESQQGSNANVKRLMAMKASKLEAYRELAEQVYGQRIEGSQSLSSLVVNSESLRASVDGVIRGAKVVKTYPVGEDTYVTELTLDMKRVYDIYLTTAKPRRVKNVTYY</sequence>
<evidence type="ECO:0000313" key="4">
    <source>
        <dbReference type="Proteomes" id="UP000478837"/>
    </source>
</evidence>